<comment type="caution">
    <text evidence="2">The sequence shown here is derived from an EMBL/GenBank/DDBJ whole genome shotgun (WGS) entry which is preliminary data.</text>
</comment>
<protein>
    <submittedName>
        <fullName evidence="2">Uncharacterized protein</fullName>
    </submittedName>
</protein>
<evidence type="ECO:0000313" key="3">
    <source>
        <dbReference type="Proteomes" id="UP001054889"/>
    </source>
</evidence>
<keyword evidence="3" id="KW-1185">Reference proteome</keyword>
<evidence type="ECO:0000256" key="1">
    <source>
        <dbReference type="SAM" id="MobiDB-lite"/>
    </source>
</evidence>
<organism evidence="2 3">
    <name type="scientific">Eleusine coracana subsp. coracana</name>
    <dbReference type="NCBI Taxonomy" id="191504"/>
    <lineage>
        <taxon>Eukaryota</taxon>
        <taxon>Viridiplantae</taxon>
        <taxon>Streptophyta</taxon>
        <taxon>Embryophyta</taxon>
        <taxon>Tracheophyta</taxon>
        <taxon>Spermatophyta</taxon>
        <taxon>Magnoliopsida</taxon>
        <taxon>Liliopsida</taxon>
        <taxon>Poales</taxon>
        <taxon>Poaceae</taxon>
        <taxon>PACMAD clade</taxon>
        <taxon>Chloridoideae</taxon>
        <taxon>Cynodonteae</taxon>
        <taxon>Eleusininae</taxon>
        <taxon>Eleusine</taxon>
    </lineage>
</organism>
<dbReference type="EMBL" id="BQKI01000008">
    <property type="protein sequence ID" value="GJM99837.1"/>
    <property type="molecule type" value="Genomic_DNA"/>
</dbReference>
<feature type="region of interest" description="Disordered" evidence="1">
    <location>
        <begin position="32"/>
        <end position="55"/>
    </location>
</feature>
<dbReference type="Proteomes" id="UP001054889">
    <property type="component" value="Unassembled WGS sequence"/>
</dbReference>
<evidence type="ECO:0000313" key="2">
    <source>
        <dbReference type="EMBL" id="GJM99837.1"/>
    </source>
</evidence>
<reference evidence="2" key="1">
    <citation type="journal article" date="2018" name="DNA Res.">
        <title>Multiple hybrid de novo genome assembly of finger millet, an orphan allotetraploid crop.</title>
        <authorList>
            <person name="Hatakeyama M."/>
            <person name="Aluri S."/>
            <person name="Balachadran M.T."/>
            <person name="Sivarajan S.R."/>
            <person name="Patrignani A."/>
            <person name="Gruter S."/>
            <person name="Poveda L."/>
            <person name="Shimizu-Inatsugi R."/>
            <person name="Baeten J."/>
            <person name="Francoijs K.J."/>
            <person name="Nataraja K.N."/>
            <person name="Reddy Y.A.N."/>
            <person name="Phadnis S."/>
            <person name="Ravikumar R.L."/>
            <person name="Schlapbach R."/>
            <person name="Sreeman S.M."/>
            <person name="Shimizu K.K."/>
        </authorList>
    </citation>
    <scope>NUCLEOTIDE SEQUENCE</scope>
</reference>
<gene>
    <name evidence="2" type="primary">ga16975</name>
    <name evidence="2" type="ORF">PR202_ga16975</name>
</gene>
<accession>A0AAV5CNZ3</accession>
<proteinExistence type="predicted"/>
<reference evidence="2" key="2">
    <citation type="submission" date="2021-12" db="EMBL/GenBank/DDBJ databases">
        <title>Resequencing data analysis of finger millet.</title>
        <authorList>
            <person name="Hatakeyama M."/>
            <person name="Aluri S."/>
            <person name="Balachadran M.T."/>
            <person name="Sivarajan S.R."/>
            <person name="Poveda L."/>
            <person name="Shimizu-Inatsugi R."/>
            <person name="Schlapbach R."/>
            <person name="Sreeman S.M."/>
            <person name="Shimizu K.K."/>
        </authorList>
    </citation>
    <scope>NUCLEOTIDE SEQUENCE</scope>
</reference>
<dbReference type="AlphaFoldDB" id="A0AAV5CNZ3"/>
<sequence length="55" mass="5922">MSCHMRHVDSPTTISSVRVALGLYTEGSCKTNASMWPSKGYPKHRGRGGGSTSPR</sequence>
<name>A0AAV5CNZ3_ELECO</name>